<dbReference type="PANTHER" id="PTHR38418:SF2">
    <property type="entry name" value="SUGAR ISOMERASE, KPSF_GUTQ (AFU_ORTHOLOGUE AFUA_6G08860)"/>
    <property type="match status" value="1"/>
</dbReference>
<dbReference type="Proteomes" id="UP001201262">
    <property type="component" value="Unassembled WGS sequence"/>
</dbReference>
<evidence type="ECO:0000259" key="2">
    <source>
        <dbReference type="PROSITE" id="PS51464"/>
    </source>
</evidence>
<keyword evidence="4" id="KW-1185">Reference proteome</keyword>
<proteinExistence type="predicted"/>
<dbReference type="Pfam" id="PF01380">
    <property type="entry name" value="SIS"/>
    <property type="match status" value="1"/>
</dbReference>
<dbReference type="PANTHER" id="PTHR38418">
    <property type="entry name" value="SUGAR ISOMERASE, KPSF/GUTQ (AFU_ORTHOLOGUE AFUA_6G08860)"/>
    <property type="match status" value="1"/>
</dbReference>
<accession>A0AAD4PUM4</accession>
<dbReference type="InterPro" id="IPR001347">
    <property type="entry name" value="SIS_dom"/>
</dbReference>
<evidence type="ECO:0000256" key="1">
    <source>
        <dbReference type="SAM" id="MobiDB-lite"/>
    </source>
</evidence>
<feature type="domain" description="SIS" evidence="2">
    <location>
        <begin position="59"/>
        <end position="209"/>
    </location>
</feature>
<dbReference type="AlphaFoldDB" id="A0AAD4PUM4"/>
<dbReference type="Gene3D" id="3.40.50.10490">
    <property type="entry name" value="Glucose-6-phosphate isomerase like protein, domain 1"/>
    <property type="match status" value="1"/>
</dbReference>
<sequence length="434" mass="45526">MVCFHDHSPTEQTAQDAVDAITTALHVIATERDALTNLESIYRNDPLAQKSIQRAVAELVQTIKRGGKLVICGVGKSGKIGHKLEATMNSVGIHSVFLHPTEALHGDLGMIRPIDTLLLISFSGRTAELLLMLPHIPRTVPVIAITSHTHPSSCPLLSYNTSDMGILLPAPLHIDEETSFGLSAPTSSTTVALALGDALALAAARNLHTLPGQGPAEVFKGFHPGGAIGAATAASSAISTPKSSLSSSSSSSSPSCPCTSATSPSLSSLDGPTKLTLDEPAPKEIAPITISDFLVPLDTIPIAQASSAPQIRILDVLLTAIQNPAAKSWVRLSSTEIIPPYRVRSITTANHTSTSSIINVDTPLSALPEQVAVSDEHWLPVRASSTIDDVRVWVEEAIAKSALVSPLPVVISVVDDIEEDKVLGFVAADDIVPF</sequence>
<organism evidence="3 4">
    <name type="scientific">Talaromyces proteolyticus</name>
    <dbReference type="NCBI Taxonomy" id="1131652"/>
    <lineage>
        <taxon>Eukaryota</taxon>
        <taxon>Fungi</taxon>
        <taxon>Dikarya</taxon>
        <taxon>Ascomycota</taxon>
        <taxon>Pezizomycotina</taxon>
        <taxon>Eurotiomycetes</taxon>
        <taxon>Eurotiomycetidae</taxon>
        <taxon>Eurotiales</taxon>
        <taxon>Trichocomaceae</taxon>
        <taxon>Talaromyces</taxon>
        <taxon>Talaromyces sect. Bacilispori</taxon>
    </lineage>
</organism>
<dbReference type="EMBL" id="JAJTJA010000015">
    <property type="protein sequence ID" value="KAH8689535.1"/>
    <property type="molecule type" value="Genomic_DNA"/>
</dbReference>
<dbReference type="RefSeq" id="XP_046065889.1">
    <property type="nucleotide sequence ID" value="XM_046212360.1"/>
</dbReference>
<dbReference type="GO" id="GO:1901135">
    <property type="term" value="P:carbohydrate derivative metabolic process"/>
    <property type="evidence" value="ECO:0007669"/>
    <property type="project" value="InterPro"/>
</dbReference>
<feature type="region of interest" description="Disordered" evidence="1">
    <location>
        <begin position="242"/>
        <end position="278"/>
    </location>
</feature>
<dbReference type="InterPro" id="IPR046348">
    <property type="entry name" value="SIS_dom_sf"/>
</dbReference>
<dbReference type="GeneID" id="70242647"/>
<feature type="compositionally biased region" description="Low complexity" evidence="1">
    <location>
        <begin position="242"/>
        <end position="268"/>
    </location>
</feature>
<dbReference type="GO" id="GO:0097367">
    <property type="term" value="F:carbohydrate derivative binding"/>
    <property type="evidence" value="ECO:0007669"/>
    <property type="project" value="InterPro"/>
</dbReference>
<protein>
    <recommendedName>
        <fullName evidence="2">SIS domain-containing protein</fullName>
    </recommendedName>
</protein>
<dbReference type="SUPFAM" id="SSF53697">
    <property type="entry name" value="SIS domain"/>
    <property type="match status" value="1"/>
</dbReference>
<name>A0AAD4PUM4_9EURO</name>
<dbReference type="PROSITE" id="PS51464">
    <property type="entry name" value="SIS"/>
    <property type="match status" value="1"/>
</dbReference>
<comment type="caution">
    <text evidence="3">The sequence shown here is derived from an EMBL/GenBank/DDBJ whole genome shotgun (WGS) entry which is preliminary data.</text>
</comment>
<evidence type="ECO:0000313" key="3">
    <source>
        <dbReference type="EMBL" id="KAH8689535.1"/>
    </source>
</evidence>
<evidence type="ECO:0000313" key="4">
    <source>
        <dbReference type="Proteomes" id="UP001201262"/>
    </source>
</evidence>
<gene>
    <name evidence="3" type="ORF">BGW36DRAFT_308767</name>
</gene>
<reference evidence="3" key="1">
    <citation type="submission" date="2021-12" db="EMBL/GenBank/DDBJ databases">
        <title>Convergent genome expansion in fungi linked to evolution of root-endophyte symbiosis.</title>
        <authorList>
            <consortium name="DOE Joint Genome Institute"/>
            <person name="Ke Y.-H."/>
            <person name="Bonito G."/>
            <person name="Liao H.-L."/>
            <person name="Looney B."/>
            <person name="Rojas-Flechas A."/>
            <person name="Nash J."/>
            <person name="Hameed K."/>
            <person name="Schadt C."/>
            <person name="Martin F."/>
            <person name="Crous P.W."/>
            <person name="Miettinen O."/>
            <person name="Magnuson J.K."/>
            <person name="Labbe J."/>
            <person name="Jacobson D."/>
            <person name="Doktycz M.J."/>
            <person name="Veneault-Fourrey C."/>
            <person name="Kuo A."/>
            <person name="Mondo S."/>
            <person name="Calhoun S."/>
            <person name="Riley R."/>
            <person name="Ohm R."/>
            <person name="LaButti K."/>
            <person name="Andreopoulos B."/>
            <person name="Pangilinan J."/>
            <person name="Nolan M."/>
            <person name="Tritt A."/>
            <person name="Clum A."/>
            <person name="Lipzen A."/>
            <person name="Daum C."/>
            <person name="Barry K."/>
            <person name="Grigoriev I.V."/>
            <person name="Vilgalys R."/>
        </authorList>
    </citation>
    <scope>NUCLEOTIDE SEQUENCE</scope>
    <source>
        <strain evidence="3">PMI_201</strain>
    </source>
</reference>